<name>H5SN30_9CHLR</name>
<evidence type="ECO:0000259" key="1">
    <source>
        <dbReference type="Pfam" id="PF01882"/>
    </source>
</evidence>
<reference evidence="2" key="1">
    <citation type="journal article" date="2005" name="Environ. Microbiol.">
        <title>Genetic and functional properties of uncultivated thermophilic crenarchaeotes from a subsurface gold mine as revealed by analysis of genome fragments.</title>
        <authorList>
            <person name="Nunoura T."/>
            <person name="Hirayama H."/>
            <person name="Takami H."/>
            <person name="Oida H."/>
            <person name="Nishi S."/>
            <person name="Shimamura S."/>
            <person name="Suzuki Y."/>
            <person name="Inagaki F."/>
            <person name="Takai K."/>
            <person name="Nealson K.H."/>
            <person name="Horikoshi K."/>
        </authorList>
    </citation>
    <scope>NUCLEOTIDE SEQUENCE</scope>
</reference>
<dbReference type="InterPro" id="IPR002881">
    <property type="entry name" value="DUF58"/>
</dbReference>
<reference evidence="2" key="2">
    <citation type="journal article" date="2012" name="PLoS ONE">
        <title>A Deeply Branching Thermophilic Bacterium with an Ancient Acetyl-CoA Pathway Dominates a Subsurface Ecosystem.</title>
        <authorList>
            <person name="Takami H."/>
            <person name="Noguchi H."/>
            <person name="Takaki Y."/>
            <person name="Uchiyama I."/>
            <person name="Toyoda A."/>
            <person name="Nishi S."/>
            <person name="Chee G.-J."/>
            <person name="Arai W."/>
            <person name="Nunoura T."/>
            <person name="Itoh T."/>
            <person name="Hattori M."/>
            <person name="Takai K."/>
        </authorList>
    </citation>
    <scope>NUCLEOTIDE SEQUENCE</scope>
</reference>
<dbReference type="PANTHER" id="PTHR34351">
    <property type="entry name" value="SLR1927 PROTEIN-RELATED"/>
    <property type="match status" value="1"/>
</dbReference>
<feature type="domain" description="DUF58" evidence="1">
    <location>
        <begin position="190"/>
        <end position="308"/>
    </location>
</feature>
<dbReference type="EMBL" id="AP011779">
    <property type="protein sequence ID" value="BAL57566.1"/>
    <property type="molecule type" value="Genomic_DNA"/>
</dbReference>
<evidence type="ECO:0000313" key="2">
    <source>
        <dbReference type="EMBL" id="BAL57566.1"/>
    </source>
</evidence>
<protein>
    <submittedName>
        <fullName evidence="2">Hypothetical conserved protein</fullName>
    </submittedName>
</protein>
<gene>
    <name evidence="2" type="ORF">HGMM_F51E07C11</name>
</gene>
<sequence length="401" mass="45394">MGNFITFLLVLFALAALLRIDFFFTILYLYLGVYLVSRFWLQQILKHLEISRTLPRRAFWGETVTVSLKLQNQSRLPVPWLRLNESFPVALATPPFVRQVITLGGKAGYHLQYSLKARKRGYYRIGPLTLETGDLLGIKEALSDRHEADELIIYPKIVPLSRLGLPTHSPQTILPTPLPLFQDPTRLIGVRDYLVGDNPRHIHWPATAATGRLLVKQFQPAIARDNAIFLNLNRADYAQQGYPEPAIELAIVTAASLAHHIIVFEKLPLGLVTTGFDPLTGHTQRFKLPPGKGRDHLGQILEVLARVQSAEEEAPFLESIRQEAVHLAWGTTLIIITSHPSDDLVASILFLKRSGFPVSLVLVDPPRTRLQLQPGFKQELNFPVFKIRREEDIKEWSPRMN</sequence>
<dbReference type="AlphaFoldDB" id="H5SN30"/>
<proteinExistence type="predicted"/>
<dbReference type="Pfam" id="PF01882">
    <property type="entry name" value="DUF58"/>
    <property type="match status" value="1"/>
</dbReference>
<dbReference type="PANTHER" id="PTHR34351:SF2">
    <property type="entry name" value="DUF58 DOMAIN-CONTAINING PROTEIN"/>
    <property type="match status" value="1"/>
</dbReference>
<organism evidence="2">
    <name type="scientific">uncultured Chloroflexota bacterium</name>
    <dbReference type="NCBI Taxonomy" id="166587"/>
    <lineage>
        <taxon>Bacteria</taxon>
        <taxon>Bacillati</taxon>
        <taxon>Chloroflexota</taxon>
        <taxon>environmental samples</taxon>
    </lineage>
</organism>
<accession>H5SN30</accession>